<sequence length="120" mass="13119">MAMEQDAEPRLVIRQVPVGRSAAVICLSGELDFDTVTLLREEIVQVAAHPENRRRLLLELSAVTYCDNAGLFTLLGMCRALDAVGIAVGIIETGVVVDAAIHRAGLEKQLPLRRAGPWWM</sequence>
<evidence type="ECO:0000259" key="1">
    <source>
        <dbReference type="PROSITE" id="PS50801"/>
    </source>
</evidence>
<dbReference type="PROSITE" id="PS50801">
    <property type="entry name" value="STAS"/>
    <property type="match status" value="1"/>
</dbReference>
<organism evidence="2 3">
    <name type="scientific">Streptomyces typhae</name>
    <dbReference type="NCBI Taxonomy" id="2681492"/>
    <lineage>
        <taxon>Bacteria</taxon>
        <taxon>Bacillati</taxon>
        <taxon>Actinomycetota</taxon>
        <taxon>Actinomycetes</taxon>
        <taxon>Kitasatosporales</taxon>
        <taxon>Streptomycetaceae</taxon>
        <taxon>Streptomyces</taxon>
    </lineage>
</organism>
<name>A0A6L6WUX0_9ACTN</name>
<dbReference type="InterPro" id="IPR002645">
    <property type="entry name" value="STAS_dom"/>
</dbReference>
<evidence type="ECO:0000313" key="2">
    <source>
        <dbReference type="EMBL" id="MVO85497.1"/>
    </source>
</evidence>
<dbReference type="SUPFAM" id="SSF52091">
    <property type="entry name" value="SpoIIaa-like"/>
    <property type="match status" value="1"/>
</dbReference>
<reference evidence="2 3" key="1">
    <citation type="submission" date="2019-11" db="EMBL/GenBank/DDBJ databases">
        <title>Streptomyces typhae sp. nov., a novel endophytic actinomycete isolated from the root of cattail pollen (Typha angustifolia L.).</title>
        <authorList>
            <person name="Peng C."/>
        </authorList>
    </citation>
    <scope>NUCLEOTIDE SEQUENCE [LARGE SCALE GENOMIC DNA]</scope>
    <source>
        <strain evidence="3">p1417</strain>
    </source>
</reference>
<dbReference type="Gene3D" id="3.30.750.24">
    <property type="entry name" value="STAS domain"/>
    <property type="match status" value="1"/>
</dbReference>
<feature type="domain" description="STAS" evidence="1">
    <location>
        <begin position="12"/>
        <end position="120"/>
    </location>
</feature>
<protein>
    <submittedName>
        <fullName evidence="2">STAS domain-containing protein</fullName>
    </submittedName>
</protein>
<dbReference type="Proteomes" id="UP000483802">
    <property type="component" value="Unassembled WGS sequence"/>
</dbReference>
<keyword evidence="3" id="KW-1185">Reference proteome</keyword>
<dbReference type="RefSeq" id="WP_157165506.1">
    <property type="nucleotide sequence ID" value="NZ_WPNZ01000005.1"/>
</dbReference>
<gene>
    <name evidence="2" type="ORF">GPA10_12220</name>
</gene>
<dbReference type="InterPro" id="IPR036513">
    <property type="entry name" value="STAS_dom_sf"/>
</dbReference>
<dbReference type="CDD" id="cd07043">
    <property type="entry name" value="STAS_anti-anti-sigma_factors"/>
    <property type="match status" value="1"/>
</dbReference>
<evidence type="ECO:0000313" key="3">
    <source>
        <dbReference type="Proteomes" id="UP000483802"/>
    </source>
</evidence>
<accession>A0A6L6WUX0</accession>
<dbReference type="Pfam" id="PF01740">
    <property type="entry name" value="STAS"/>
    <property type="match status" value="1"/>
</dbReference>
<dbReference type="AlphaFoldDB" id="A0A6L6WUX0"/>
<proteinExistence type="predicted"/>
<comment type="caution">
    <text evidence="2">The sequence shown here is derived from an EMBL/GenBank/DDBJ whole genome shotgun (WGS) entry which is preliminary data.</text>
</comment>
<dbReference type="EMBL" id="WPNZ01000005">
    <property type="protein sequence ID" value="MVO85497.1"/>
    <property type="molecule type" value="Genomic_DNA"/>
</dbReference>